<comment type="subcellular location">
    <subcellularLocation>
        <location evidence="1">Cell membrane</location>
        <topology evidence="1">Multi-pass membrane protein</topology>
    </subcellularLocation>
</comment>
<sequence>MSSFFDPTNTKNTDGDNTTNPHVPGEQSRQPGHWQNFAQKVPAQLLALLAIISVQMGAAMGKELFSVIGPLGTTFLRLGFAAILLLILWRPQIRGLTRTQYINVLLFGIVLAAMNGAFYSAIRYIPLGIAVALEFVGPLGLALMQSRRVKDLVWAILAVVGIFLLAPIGQGAVNLLGMGLAILAGICWAGYILCSAKVGHSFTGGRGLALAVAVATIAIAPLGISNGGVALLSPQVLLTGVGIAIFSSVIPFSLELEALRRLPSRVFGILMSVEPAVATLIGFFVLHEAIGLREILAIVLIISASVGVSLDATAQHQ</sequence>
<feature type="transmembrane region" description="Helical" evidence="8">
    <location>
        <begin position="175"/>
        <end position="194"/>
    </location>
</feature>
<keyword evidence="11" id="KW-1185">Reference proteome</keyword>
<feature type="region of interest" description="Disordered" evidence="7">
    <location>
        <begin position="1"/>
        <end position="31"/>
    </location>
</feature>
<feature type="transmembrane region" description="Helical" evidence="8">
    <location>
        <begin position="67"/>
        <end position="89"/>
    </location>
</feature>
<feature type="domain" description="EamA" evidence="9">
    <location>
        <begin position="44"/>
        <end position="165"/>
    </location>
</feature>
<feature type="transmembrane region" description="Helical" evidence="8">
    <location>
        <begin position="266"/>
        <end position="286"/>
    </location>
</feature>
<evidence type="ECO:0000256" key="2">
    <source>
        <dbReference type="ARBA" id="ARBA00007362"/>
    </source>
</evidence>
<evidence type="ECO:0000313" key="10">
    <source>
        <dbReference type="EMBL" id="GHO54413.1"/>
    </source>
</evidence>
<feature type="domain" description="EamA" evidence="9">
    <location>
        <begin position="176"/>
        <end position="309"/>
    </location>
</feature>
<keyword evidence="4 8" id="KW-0812">Transmembrane</keyword>
<feature type="compositionally biased region" description="Low complexity" evidence="7">
    <location>
        <begin position="1"/>
        <end position="20"/>
    </location>
</feature>
<feature type="transmembrane region" description="Helical" evidence="8">
    <location>
        <begin position="124"/>
        <end position="144"/>
    </location>
</feature>
<organism evidence="10 11">
    <name type="scientific">Ktedonobacter robiniae</name>
    <dbReference type="NCBI Taxonomy" id="2778365"/>
    <lineage>
        <taxon>Bacteria</taxon>
        <taxon>Bacillati</taxon>
        <taxon>Chloroflexota</taxon>
        <taxon>Ktedonobacteria</taxon>
        <taxon>Ktedonobacterales</taxon>
        <taxon>Ktedonobacteraceae</taxon>
        <taxon>Ktedonobacter</taxon>
    </lineage>
</organism>
<evidence type="ECO:0000259" key="9">
    <source>
        <dbReference type="Pfam" id="PF00892"/>
    </source>
</evidence>
<feature type="transmembrane region" description="Helical" evidence="8">
    <location>
        <begin position="292"/>
        <end position="314"/>
    </location>
</feature>
<evidence type="ECO:0000256" key="3">
    <source>
        <dbReference type="ARBA" id="ARBA00022475"/>
    </source>
</evidence>
<evidence type="ECO:0000256" key="8">
    <source>
        <dbReference type="SAM" id="Phobius"/>
    </source>
</evidence>
<keyword evidence="6 8" id="KW-0472">Membrane</keyword>
<dbReference type="InterPro" id="IPR051258">
    <property type="entry name" value="Diverse_Substrate_Transporter"/>
</dbReference>
<evidence type="ECO:0000256" key="1">
    <source>
        <dbReference type="ARBA" id="ARBA00004651"/>
    </source>
</evidence>
<dbReference type="RefSeq" id="WP_201371136.1">
    <property type="nucleotide sequence ID" value="NZ_BNJG01000001.1"/>
</dbReference>
<dbReference type="PANTHER" id="PTHR42920:SF11">
    <property type="entry name" value="INNER MEMBRANE PROTEIN YTFF"/>
    <property type="match status" value="1"/>
</dbReference>
<dbReference type="EMBL" id="BNJG01000001">
    <property type="protein sequence ID" value="GHO54413.1"/>
    <property type="molecule type" value="Genomic_DNA"/>
</dbReference>
<feature type="transmembrane region" description="Helical" evidence="8">
    <location>
        <begin position="101"/>
        <end position="118"/>
    </location>
</feature>
<dbReference type="Gene3D" id="1.10.3730.20">
    <property type="match status" value="1"/>
</dbReference>
<accession>A0ABQ3UNY3</accession>
<protein>
    <submittedName>
        <fullName evidence="10">Threonine transporter RhtB</fullName>
    </submittedName>
</protein>
<gene>
    <name evidence="10" type="ORF">KSB_28880</name>
</gene>
<keyword evidence="3" id="KW-1003">Cell membrane</keyword>
<comment type="similarity">
    <text evidence="2">Belongs to the EamA transporter family.</text>
</comment>
<evidence type="ECO:0000256" key="4">
    <source>
        <dbReference type="ARBA" id="ARBA00022692"/>
    </source>
</evidence>
<name>A0ABQ3UNY3_9CHLR</name>
<evidence type="ECO:0000256" key="6">
    <source>
        <dbReference type="ARBA" id="ARBA00023136"/>
    </source>
</evidence>
<dbReference type="SUPFAM" id="SSF103481">
    <property type="entry name" value="Multidrug resistance efflux transporter EmrE"/>
    <property type="match status" value="2"/>
</dbReference>
<comment type="caution">
    <text evidence="10">The sequence shown here is derived from an EMBL/GenBank/DDBJ whole genome shotgun (WGS) entry which is preliminary data.</text>
</comment>
<dbReference type="Pfam" id="PF00892">
    <property type="entry name" value="EamA"/>
    <property type="match status" value="2"/>
</dbReference>
<evidence type="ECO:0000313" key="11">
    <source>
        <dbReference type="Proteomes" id="UP000654345"/>
    </source>
</evidence>
<dbReference type="PANTHER" id="PTHR42920">
    <property type="entry name" value="OS03G0707200 PROTEIN-RELATED"/>
    <property type="match status" value="1"/>
</dbReference>
<feature type="transmembrane region" description="Helical" evidence="8">
    <location>
        <begin position="206"/>
        <end position="224"/>
    </location>
</feature>
<dbReference type="InterPro" id="IPR037185">
    <property type="entry name" value="EmrE-like"/>
</dbReference>
<dbReference type="InterPro" id="IPR000620">
    <property type="entry name" value="EamA_dom"/>
</dbReference>
<feature type="transmembrane region" description="Helical" evidence="8">
    <location>
        <begin position="236"/>
        <end position="254"/>
    </location>
</feature>
<keyword evidence="5 8" id="KW-1133">Transmembrane helix</keyword>
<feature type="transmembrane region" description="Helical" evidence="8">
    <location>
        <begin position="151"/>
        <end position="169"/>
    </location>
</feature>
<dbReference type="Proteomes" id="UP000654345">
    <property type="component" value="Unassembled WGS sequence"/>
</dbReference>
<reference evidence="10 11" key="1">
    <citation type="journal article" date="2021" name="Int. J. Syst. Evol. Microbiol.">
        <title>Reticulibacter mediterranei gen. nov., sp. nov., within the new family Reticulibacteraceae fam. nov., and Ktedonospora formicarum gen. nov., sp. nov., Ktedonobacter robiniae sp. nov., Dictyobacter formicarum sp. nov. and Dictyobacter arantiisoli sp. nov., belonging to the class Ktedonobacteria.</title>
        <authorList>
            <person name="Yabe S."/>
            <person name="Zheng Y."/>
            <person name="Wang C.M."/>
            <person name="Sakai Y."/>
            <person name="Abe K."/>
            <person name="Yokota A."/>
            <person name="Donadio S."/>
            <person name="Cavaletti L."/>
            <person name="Monciardini P."/>
        </authorList>
    </citation>
    <scope>NUCLEOTIDE SEQUENCE [LARGE SCALE GENOMIC DNA]</scope>
    <source>
        <strain evidence="10 11">SOSP1-30</strain>
    </source>
</reference>
<proteinExistence type="inferred from homology"/>
<evidence type="ECO:0000256" key="5">
    <source>
        <dbReference type="ARBA" id="ARBA00022989"/>
    </source>
</evidence>
<evidence type="ECO:0000256" key="7">
    <source>
        <dbReference type="SAM" id="MobiDB-lite"/>
    </source>
</evidence>